<comment type="subcellular location">
    <subcellularLocation>
        <location evidence="1">Membrane</location>
        <topology evidence="1">Multi-pass membrane protein</topology>
    </subcellularLocation>
</comment>
<feature type="compositionally biased region" description="Basic and acidic residues" evidence="8">
    <location>
        <begin position="15"/>
        <end position="33"/>
    </location>
</feature>
<organism evidence="10 11">
    <name type="scientific">Polarella glacialis</name>
    <name type="common">Dinoflagellate</name>
    <dbReference type="NCBI Taxonomy" id="89957"/>
    <lineage>
        <taxon>Eukaryota</taxon>
        <taxon>Sar</taxon>
        <taxon>Alveolata</taxon>
        <taxon>Dinophyceae</taxon>
        <taxon>Suessiales</taxon>
        <taxon>Suessiaceae</taxon>
        <taxon>Polarella</taxon>
    </lineage>
</organism>
<evidence type="ECO:0000256" key="6">
    <source>
        <dbReference type="ARBA" id="ARBA00023136"/>
    </source>
</evidence>
<dbReference type="PRINTS" id="PR00762">
    <property type="entry name" value="CLCHANNEL"/>
</dbReference>
<feature type="transmembrane region" description="Helical" evidence="9">
    <location>
        <begin position="201"/>
        <end position="230"/>
    </location>
</feature>
<evidence type="ECO:0000256" key="4">
    <source>
        <dbReference type="ARBA" id="ARBA00022989"/>
    </source>
</evidence>
<evidence type="ECO:0000256" key="1">
    <source>
        <dbReference type="ARBA" id="ARBA00004141"/>
    </source>
</evidence>
<feature type="region of interest" description="Disordered" evidence="8">
    <location>
        <begin position="1"/>
        <end position="64"/>
    </location>
</feature>
<dbReference type="SUPFAM" id="SSF54631">
    <property type="entry name" value="CBS-domain pair"/>
    <property type="match status" value="1"/>
</dbReference>
<feature type="transmembrane region" description="Helical" evidence="9">
    <location>
        <begin position="388"/>
        <end position="410"/>
    </location>
</feature>
<feature type="compositionally biased region" description="Polar residues" evidence="8">
    <location>
        <begin position="884"/>
        <end position="897"/>
    </location>
</feature>
<dbReference type="InterPro" id="IPR014743">
    <property type="entry name" value="Cl-channel_core"/>
</dbReference>
<keyword evidence="5" id="KW-0406">Ion transport</keyword>
<evidence type="ECO:0000256" key="7">
    <source>
        <dbReference type="ARBA" id="ARBA00023214"/>
    </source>
</evidence>
<sequence length="897" mass="95941">DSNPGAHQCVVRSAPSDDKVAEWRRHAVAELRKPKPNGIRSPSGGTFTRQVTPPTGDIAASSSGTQLPAVLPVLPVLTGRQPDDASAGRPSWDSVSAPAEEINAAAPPARVSAHWAGLRTVELQDEEHSHAQATSRQVVRGCLARCWWGAQGWILAIGVGICTSLAGALIEFGVAHLSSVRFGYCSGNPLASYRGCSDDRWVFWGTGFVGFVANIGLGTCMAFASAFLVYRFAPAASGSGIPEVKTILNGFVMPDVVSLRTLLVKIPGLMLSVAAGMSLGKEGPLVHVAVCIAQQLSSIFPQFQNEAKRREMFSAAAAAGVSTAFGAPLGGVLFSLEEVSSFFPSRTLIRAFTAAMAAAIVLSVLNTNSNTKGLTLFSVEYSTAVHPIEYIGFALLGVAGGVIGAAFNALNVRWSAFRMRPAFRKRVHPLVEVTLIAVVTLLTSWPLRLTRQLSADSIHAMFESCDKGSGKQLRGYFGLCTAEDAYAPASRELLQSLALAALVRLLQTILTFGTACPAGLFVPSLFTGACIGRFMGVVLQAANQGHALFPRDVEPGVYSMVGAAAVLGGVCRVTISLVAIMLELTGGMTYIVPFMIAVLIAKTVGDSLNEGIYDLYIVLKGYPFLQEELDVTFTERCCDIMETGLTKLDVCRRPSPADLRWMLQTYSFRGFPVVSGERFIGYIKRQRLEDLLDRLEGRNCGASDAVRLDELLPFTDVTVLRMVPDASLAQAHKVFKQLGCKYIFLVGSRGAATQDVLHGILSKKNFLRFLKSGRVGHMADHPSSAPRNWAANSATPGDGEGRLRTRSLVTRMLGRSRRQRASSSTSFLAESLRSWGRGRPEALESPEASPEASPEGSEDEEMANGTGRAEDSVHKNGPSDLVLSVTSPTRSSGQGRP</sequence>
<evidence type="ECO:0000256" key="2">
    <source>
        <dbReference type="ARBA" id="ARBA00022448"/>
    </source>
</evidence>
<evidence type="ECO:0000256" key="5">
    <source>
        <dbReference type="ARBA" id="ARBA00023065"/>
    </source>
</evidence>
<dbReference type="Gene3D" id="1.10.3080.10">
    <property type="entry name" value="Clc chloride channel"/>
    <property type="match status" value="1"/>
</dbReference>
<accession>A0A813I484</accession>
<dbReference type="PANTHER" id="PTHR45711:SF6">
    <property type="entry name" value="CHLORIDE CHANNEL PROTEIN"/>
    <property type="match status" value="1"/>
</dbReference>
<feature type="transmembrane region" description="Helical" evidence="9">
    <location>
        <begin position="153"/>
        <end position="174"/>
    </location>
</feature>
<dbReference type="PANTHER" id="PTHR45711">
    <property type="entry name" value="CHLORIDE CHANNEL PROTEIN"/>
    <property type="match status" value="1"/>
</dbReference>
<dbReference type="Pfam" id="PF00654">
    <property type="entry name" value="Voltage_CLC"/>
    <property type="match status" value="1"/>
</dbReference>
<dbReference type="AlphaFoldDB" id="A0A813I484"/>
<dbReference type="SUPFAM" id="SSF81340">
    <property type="entry name" value="Clc chloride channel"/>
    <property type="match status" value="1"/>
</dbReference>
<feature type="compositionally biased region" description="Polar residues" evidence="8">
    <location>
        <begin position="43"/>
        <end position="53"/>
    </location>
</feature>
<feature type="transmembrane region" description="Helical" evidence="9">
    <location>
        <begin position="312"/>
        <end position="336"/>
    </location>
</feature>
<feature type="non-terminal residue" evidence="10">
    <location>
        <position position="1"/>
    </location>
</feature>
<feature type="transmembrane region" description="Helical" evidence="9">
    <location>
        <begin position="348"/>
        <end position="368"/>
    </location>
</feature>
<reference evidence="10" key="1">
    <citation type="submission" date="2021-02" db="EMBL/GenBank/DDBJ databases">
        <authorList>
            <person name="Dougan E. K."/>
            <person name="Rhodes N."/>
            <person name="Thang M."/>
            <person name="Chan C."/>
        </authorList>
    </citation>
    <scope>NUCLEOTIDE SEQUENCE</scope>
</reference>
<feature type="transmembrane region" description="Helical" evidence="9">
    <location>
        <begin position="557"/>
        <end position="580"/>
    </location>
</feature>
<feature type="compositionally biased region" description="Low complexity" evidence="8">
    <location>
        <begin position="843"/>
        <end position="855"/>
    </location>
</feature>
<dbReference type="EMBL" id="CAJNNW010003422">
    <property type="protein sequence ID" value="CAE8645333.1"/>
    <property type="molecule type" value="Genomic_DNA"/>
</dbReference>
<feature type="region of interest" description="Disordered" evidence="8">
    <location>
        <begin position="778"/>
        <end position="897"/>
    </location>
</feature>
<feature type="transmembrane region" description="Helical" evidence="9">
    <location>
        <begin position="430"/>
        <end position="447"/>
    </location>
</feature>
<dbReference type="Proteomes" id="UP000626109">
    <property type="component" value="Unassembled WGS sequence"/>
</dbReference>
<dbReference type="GO" id="GO:0005769">
    <property type="term" value="C:early endosome"/>
    <property type="evidence" value="ECO:0007669"/>
    <property type="project" value="TreeGrafter"/>
</dbReference>
<keyword evidence="3 9" id="KW-0812">Transmembrane</keyword>
<name>A0A813I484_POLGL</name>
<gene>
    <name evidence="10" type="ORF">PGLA2088_LOCUS3822</name>
</gene>
<evidence type="ECO:0000313" key="10">
    <source>
        <dbReference type="EMBL" id="CAE8645333.1"/>
    </source>
</evidence>
<dbReference type="InterPro" id="IPR046342">
    <property type="entry name" value="CBS_dom_sf"/>
</dbReference>
<keyword evidence="4 9" id="KW-1133">Transmembrane helix</keyword>
<keyword evidence="7" id="KW-0868">Chloride</keyword>
<keyword evidence="2" id="KW-0813">Transport</keyword>
<dbReference type="InterPro" id="IPR001807">
    <property type="entry name" value="ClC"/>
</dbReference>
<evidence type="ECO:0000256" key="9">
    <source>
        <dbReference type="SAM" id="Phobius"/>
    </source>
</evidence>
<comment type="caution">
    <text evidence="10">The sequence shown here is derived from an EMBL/GenBank/DDBJ whole genome shotgun (WGS) entry which is preliminary data.</text>
</comment>
<proteinExistence type="predicted"/>
<evidence type="ECO:0000256" key="3">
    <source>
        <dbReference type="ARBA" id="ARBA00022692"/>
    </source>
</evidence>
<keyword evidence="6 9" id="KW-0472">Membrane</keyword>
<dbReference type="GO" id="GO:0005886">
    <property type="term" value="C:plasma membrane"/>
    <property type="evidence" value="ECO:0007669"/>
    <property type="project" value="TreeGrafter"/>
</dbReference>
<protein>
    <recommendedName>
        <fullName evidence="12">Chloride channel protein</fullName>
    </recommendedName>
</protein>
<evidence type="ECO:0000256" key="8">
    <source>
        <dbReference type="SAM" id="MobiDB-lite"/>
    </source>
</evidence>
<dbReference type="GO" id="GO:0005247">
    <property type="term" value="F:voltage-gated chloride channel activity"/>
    <property type="evidence" value="ECO:0007669"/>
    <property type="project" value="TreeGrafter"/>
</dbReference>
<evidence type="ECO:0008006" key="12">
    <source>
        <dbReference type="Google" id="ProtNLM"/>
    </source>
</evidence>
<feature type="transmembrane region" description="Helical" evidence="9">
    <location>
        <begin position="520"/>
        <end position="542"/>
    </location>
</feature>
<evidence type="ECO:0000313" key="11">
    <source>
        <dbReference type="Proteomes" id="UP000626109"/>
    </source>
</evidence>
<feature type="transmembrane region" description="Helical" evidence="9">
    <location>
        <begin position="587"/>
        <end position="605"/>
    </location>
</feature>
<dbReference type="GO" id="GO:0005794">
    <property type="term" value="C:Golgi apparatus"/>
    <property type="evidence" value="ECO:0007669"/>
    <property type="project" value="TreeGrafter"/>
</dbReference>